<evidence type="ECO:0000256" key="1">
    <source>
        <dbReference type="SAM" id="Coils"/>
    </source>
</evidence>
<reference evidence="3" key="1">
    <citation type="submission" date="2022-08" db="EMBL/GenBank/DDBJ databases">
        <title>Corynebacterium sp. nov., isolated from clinical breast specimens.</title>
        <authorList>
            <person name="Zhang T."/>
        </authorList>
    </citation>
    <scope>NUCLEOTIDE SEQUENCE</scope>
    <source>
        <strain evidence="3">CCUG 57942</strain>
    </source>
</reference>
<keyword evidence="2" id="KW-0472">Membrane</keyword>
<dbReference type="Proteomes" id="UP001071110">
    <property type="component" value="Unassembled WGS sequence"/>
</dbReference>
<dbReference type="EMBL" id="JANRML010000007">
    <property type="protein sequence ID" value="MCZ2221052.1"/>
    <property type="molecule type" value="Genomic_DNA"/>
</dbReference>
<dbReference type="AlphaFoldDB" id="A0A9Q4NSE7"/>
<comment type="caution">
    <text evidence="3">The sequence shown here is derived from an EMBL/GenBank/DDBJ whole genome shotgun (WGS) entry which is preliminary data.</text>
</comment>
<organism evidence="3 4">
    <name type="scientific">Corynebacterium pilbarense</name>
    <dbReference type="NCBI Taxonomy" id="1288393"/>
    <lineage>
        <taxon>Bacteria</taxon>
        <taxon>Bacillati</taxon>
        <taxon>Actinomycetota</taxon>
        <taxon>Actinomycetes</taxon>
        <taxon>Mycobacteriales</taxon>
        <taxon>Corynebacteriaceae</taxon>
        <taxon>Corynebacterium</taxon>
    </lineage>
</organism>
<name>A0A9Q4NSE7_9CORY</name>
<feature type="coiled-coil region" evidence="1">
    <location>
        <begin position="39"/>
        <end position="73"/>
    </location>
</feature>
<feature type="transmembrane region" description="Helical" evidence="2">
    <location>
        <begin position="83"/>
        <end position="111"/>
    </location>
</feature>
<proteinExistence type="predicted"/>
<gene>
    <name evidence="3" type="ORF">NUW87_06640</name>
</gene>
<evidence type="ECO:0000313" key="4">
    <source>
        <dbReference type="Proteomes" id="UP001071110"/>
    </source>
</evidence>
<keyword evidence="4" id="KW-1185">Reference proteome</keyword>
<evidence type="ECO:0000313" key="3">
    <source>
        <dbReference type="EMBL" id="MCZ2221052.1"/>
    </source>
</evidence>
<feature type="transmembrane region" description="Helical" evidence="2">
    <location>
        <begin position="131"/>
        <end position="153"/>
    </location>
</feature>
<evidence type="ECO:0000256" key="2">
    <source>
        <dbReference type="SAM" id="Phobius"/>
    </source>
</evidence>
<accession>A0A9Q4NSE7</accession>
<sequence>MTSSLTSSLEPLVEVAVSEAMSKEPKSLHEAAEASKKARSALLQEKESNEKLLEEIRAERKQYNDDMEKSNTNFIKACMSASWIAASVLFVAIALVAVGALGNGLLSMLGIPDGVSALWGHVQEANGIGPTLGWLALTLIVIGVLIALMTWMLSQAAPGIAHLVEEYRRNHPRKETNH</sequence>
<dbReference type="RefSeq" id="WP_218079069.1">
    <property type="nucleotide sequence ID" value="NZ_BAABDP010000004.1"/>
</dbReference>
<keyword evidence="2" id="KW-0812">Transmembrane</keyword>
<keyword evidence="1" id="KW-0175">Coiled coil</keyword>
<keyword evidence="2" id="KW-1133">Transmembrane helix</keyword>
<protein>
    <submittedName>
        <fullName evidence="3">Uncharacterized protein</fullName>
    </submittedName>
</protein>